<gene>
    <name evidence="1" type="ORF">PXEA_LOCUS35947</name>
</gene>
<dbReference type="Proteomes" id="UP000784294">
    <property type="component" value="Unassembled WGS sequence"/>
</dbReference>
<keyword evidence="2" id="KW-1185">Reference proteome</keyword>
<name>A0A3S5C8M7_9PLAT</name>
<accession>A0A3S5C8M7</accession>
<reference evidence="1" key="1">
    <citation type="submission" date="2018-11" db="EMBL/GenBank/DDBJ databases">
        <authorList>
            <consortium name="Pathogen Informatics"/>
        </authorList>
    </citation>
    <scope>NUCLEOTIDE SEQUENCE</scope>
</reference>
<evidence type="ECO:0000313" key="1">
    <source>
        <dbReference type="EMBL" id="VEL42507.1"/>
    </source>
</evidence>
<sequence>MLKSNRTAGAPAWPDRVCLSRPAQIVTTCQSTVCSSLAPPHTQLVHSTRPQPVLSGLVPTSLDFRGTSKTAIFLGQTPQTPRA</sequence>
<protein>
    <submittedName>
        <fullName evidence="1">Uncharacterized protein</fullName>
    </submittedName>
</protein>
<dbReference type="AlphaFoldDB" id="A0A3S5C8M7"/>
<dbReference type="EMBL" id="CAAALY010274803">
    <property type="protein sequence ID" value="VEL42507.1"/>
    <property type="molecule type" value="Genomic_DNA"/>
</dbReference>
<proteinExistence type="predicted"/>
<evidence type="ECO:0000313" key="2">
    <source>
        <dbReference type="Proteomes" id="UP000784294"/>
    </source>
</evidence>
<comment type="caution">
    <text evidence="1">The sequence shown here is derived from an EMBL/GenBank/DDBJ whole genome shotgun (WGS) entry which is preliminary data.</text>
</comment>
<organism evidence="1 2">
    <name type="scientific">Protopolystoma xenopodis</name>
    <dbReference type="NCBI Taxonomy" id="117903"/>
    <lineage>
        <taxon>Eukaryota</taxon>
        <taxon>Metazoa</taxon>
        <taxon>Spiralia</taxon>
        <taxon>Lophotrochozoa</taxon>
        <taxon>Platyhelminthes</taxon>
        <taxon>Monogenea</taxon>
        <taxon>Polyopisthocotylea</taxon>
        <taxon>Polystomatidea</taxon>
        <taxon>Polystomatidae</taxon>
        <taxon>Protopolystoma</taxon>
    </lineage>
</organism>